<keyword evidence="3" id="KW-1185">Reference proteome</keyword>
<keyword evidence="1" id="KW-0812">Transmembrane</keyword>
<evidence type="ECO:0000313" key="2">
    <source>
        <dbReference type="EMBL" id="MCX4231799.1"/>
    </source>
</evidence>
<protein>
    <submittedName>
        <fullName evidence="2">Uncharacterized protein</fullName>
    </submittedName>
</protein>
<evidence type="ECO:0000313" key="3">
    <source>
        <dbReference type="Proteomes" id="UP001165590"/>
    </source>
</evidence>
<proteinExistence type="predicted"/>
<dbReference type="Proteomes" id="UP001165590">
    <property type="component" value="Unassembled WGS sequence"/>
</dbReference>
<accession>A0ABT3UYN8</accession>
<dbReference type="EMBL" id="JAIFZO010000002">
    <property type="protein sequence ID" value="MCX4231799.1"/>
    <property type="molecule type" value="Genomic_DNA"/>
</dbReference>
<comment type="caution">
    <text evidence="2">The sequence shown here is derived from an EMBL/GenBank/DDBJ whole genome shotgun (WGS) entry which is preliminary data.</text>
</comment>
<dbReference type="RefSeq" id="WP_267024918.1">
    <property type="nucleotide sequence ID" value="NZ_JAIFZO010000002.1"/>
</dbReference>
<organism evidence="2 3">
    <name type="scientific">Streptomyces ortus</name>
    <dbReference type="NCBI Taxonomy" id="2867268"/>
    <lineage>
        <taxon>Bacteria</taxon>
        <taxon>Bacillati</taxon>
        <taxon>Actinomycetota</taxon>
        <taxon>Actinomycetes</taxon>
        <taxon>Kitasatosporales</taxon>
        <taxon>Streptomycetaceae</taxon>
        <taxon>Streptomyces</taxon>
    </lineage>
</organism>
<reference evidence="2" key="1">
    <citation type="journal article" date="2022" name="bioRxiv">
        <title>Discovery and biosynthetic assessment of Streptomyces ortus sp nov. isolated from a deep-sea sponge.</title>
        <authorList>
            <person name="Williams S.E."/>
        </authorList>
    </citation>
    <scope>NUCLEOTIDE SEQUENCE</scope>
    <source>
        <strain evidence="2">A15ISP2-DRY2</strain>
    </source>
</reference>
<name>A0ABT3UYN8_9ACTN</name>
<feature type="transmembrane region" description="Helical" evidence="1">
    <location>
        <begin position="52"/>
        <end position="76"/>
    </location>
</feature>
<evidence type="ECO:0000256" key="1">
    <source>
        <dbReference type="SAM" id="Phobius"/>
    </source>
</evidence>
<keyword evidence="1" id="KW-0472">Membrane</keyword>
<keyword evidence="1" id="KW-1133">Transmembrane helix</keyword>
<sequence>MFTLLFFAAPAPPTSTASASVAWLVTDVLASLLVGAVAFYGSQRPAPVGLGLGFYPALFLGAGGAAVTFFGLFGVFRDLGLI</sequence>
<gene>
    <name evidence="2" type="ORF">K3769_03225</name>
</gene>
<feature type="transmembrane region" description="Helical" evidence="1">
    <location>
        <begin position="20"/>
        <end position="40"/>
    </location>
</feature>